<evidence type="ECO:0000313" key="7">
    <source>
        <dbReference type="Proteomes" id="UP000231279"/>
    </source>
</evidence>
<dbReference type="CDD" id="cd03784">
    <property type="entry name" value="GT1_Gtf-like"/>
    <property type="match status" value="1"/>
</dbReference>
<keyword evidence="2 3" id="KW-0808">Transferase</keyword>
<gene>
    <name evidence="6" type="ORF">CDL12_24782</name>
</gene>
<dbReference type="EMBL" id="NKXS01005810">
    <property type="protein sequence ID" value="PIN02708.1"/>
    <property type="molecule type" value="Genomic_DNA"/>
</dbReference>
<dbReference type="InterPro" id="IPR035595">
    <property type="entry name" value="UDP_glycos_trans_CS"/>
</dbReference>
<evidence type="ECO:0000256" key="4">
    <source>
        <dbReference type="RuleBase" id="RU362057"/>
    </source>
</evidence>
<evidence type="ECO:0000313" key="6">
    <source>
        <dbReference type="EMBL" id="PIN02708.1"/>
    </source>
</evidence>
<dbReference type="EC" id="2.4.1.-" evidence="4"/>
<dbReference type="Pfam" id="PF00201">
    <property type="entry name" value="UDPGT"/>
    <property type="match status" value="1"/>
</dbReference>
<dbReference type="PROSITE" id="PS50304">
    <property type="entry name" value="TUDOR"/>
    <property type="match status" value="1"/>
</dbReference>
<evidence type="ECO:0000259" key="5">
    <source>
        <dbReference type="PROSITE" id="PS50304"/>
    </source>
</evidence>
<keyword evidence="7" id="KW-1185">Reference proteome</keyword>
<dbReference type="Proteomes" id="UP000231279">
    <property type="component" value="Unassembled WGS sequence"/>
</dbReference>
<proteinExistence type="inferred from homology"/>
<sequence>MAPPPRPSKPHIILFPFMSKGHTIPLLHLAHLLLGRGAAVTIFTTPLNHPFISHSLPQTNVSIIDLPFPENIPEIPPGIESTDKFPSMSLFVPFVNGIKLMQPSFEKALQNITIHSQVNCIISDAFLHWTQKSASKFNIPRLSFDGMSYYAMALSREVVSNRLLWLHESADEPFTVTRFPWIELRRNDFDDPFDKLDPRGALWDFVMEAMNATQNSYGILMNTFYELEKPFADYWAQNCQPKTWTIGPLCLAQLPKSDSSEPIQKPKWVQWLDQKLAQGSPVLYIAFGSQATISAQQLREIAFGLEEAKANFLWVLRKSVNSEVIDDGFEERVKGRGIIVKEWVDQKEILEHETVKGFLSHCGWNSALEGICAAVPILAWPLMADQYLNAKVVVEEIKVGLRVNTVDGTVKGFVSGESLKKTVVELMEGEAGERLREKVAELAAAAREAMADGGSSWSALNELISEVCRENVKV</sequence>
<protein>
    <recommendedName>
        <fullName evidence="4">Glycosyltransferase</fullName>
        <ecNumber evidence="4">2.4.1.-</ecNumber>
    </recommendedName>
</protein>
<keyword evidence="3 6" id="KW-0328">Glycosyltransferase</keyword>
<dbReference type="AlphaFoldDB" id="A0A2G9GBM1"/>
<accession>A0A2G9GBM1</accession>
<organism evidence="6 7">
    <name type="scientific">Handroanthus impetiginosus</name>
    <dbReference type="NCBI Taxonomy" id="429701"/>
    <lineage>
        <taxon>Eukaryota</taxon>
        <taxon>Viridiplantae</taxon>
        <taxon>Streptophyta</taxon>
        <taxon>Embryophyta</taxon>
        <taxon>Tracheophyta</taxon>
        <taxon>Spermatophyta</taxon>
        <taxon>Magnoliopsida</taxon>
        <taxon>eudicotyledons</taxon>
        <taxon>Gunneridae</taxon>
        <taxon>Pentapetalae</taxon>
        <taxon>asterids</taxon>
        <taxon>lamiids</taxon>
        <taxon>Lamiales</taxon>
        <taxon>Bignoniaceae</taxon>
        <taxon>Crescentiina</taxon>
        <taxon>Tabebuia alliance</taxon>
        <taxon>Handroanthus</taxon>
    </lineage>
</organism>
<dbReference type="PANTHER" id="PTHR48047">
    <property type="entry name" value="GLYCOSYLTRANSFERASE"/>
    <property type="match status" value="1"/>
</dbReference>
<dbReference type="PANTHER" id="PTHR48047:SF51">
    <property type="entry name" value="GLYCOSYLTRANSFERASE"/>
    <property type="match status" value="1"/>
</dbReference>
<evidence type="ECO:0000256" key="2">
    <source>
        <dbReference type="ARBA" id="ARBA00022679"/>
    </source>
</evidence>
<dbReference type="InterPro" id="IPR002213">
    <property type="entry name" value="UDP_glucos_trans"/>
</dbReference>
<evidence type="ECO:0000256" key="1">
    <source>
        <dbReference type="ARBA" id="ARBA00009995"/>
    </source>
</evidence>
<dbReference type="PROSITE" id="PS00375">
    <property type="entry name" value="UDPGT"/>
    <property type="match status" value="1"/>
</dbReference>
<dbReference type="GO" id="GO:0035251">
    <property type="term" value="F:UDP-glucosyltransferase activity"/>
    <property type="evidence" value="ECO:0007669"/>
    <property type="project" value="TreeGrafter"/>
</dbReference>
<name>A0A2G9GBM1_9LAMI</name>
<feature type="domain" description="Tudor" evidence="5">
    <location>
        <begin position="243"/>
        <end position="308"/>
    </location>
</feature>
<comment type="caution">
    <text evidence="6">The sequence shown here is derived from an EMBL/GenBank/DDBJ whole genome shotgun (WGS) entry which is preliminary data.</text>
</comment>
<dbReference type="OrthoDB" id="5835829at2759"/>
<dbReference type="InterPro" id="IPR002999">
    <property type="entry name" value="Tudor"/>
</dbReference>
<dbReference type="Gene3D" id="3.40.50.2000">
    <property type="entry name" value="Glycogen Phosphorylase B"/>
    <property type="match status" value="2"/>
</dbReference>
<comment type="similarity">
    <text evidence="1 3">Belongs to the UDP-glycosyltransferase family.</text>
</comment>
<dbReference type="SUPFAM" id="SSF53756">
    <property type="entry name" value="UDP-Glycosyltransferase/glycogen phosphorylase"/>
    <property type="match status" value="1"/>
</dbReference>
<evidence type="ECO:0000256" key="3">
    <source>
        <dbReference type="RuleBase" id="RU003718"/>
    </source>
</evidence>
<reference evidence="7" key="1">
    <citation type="journal article" date="2018" name="Gigascience">
        <title>Genome assembly of the Pink Ipe (Handroanthus impetiginosus, Bignoniaceae), a highly valued, ecologically keystone Neotropical timber forest tree.</title>
        <authorList>
            <person name="Silva-Junior O.B."/>
            <person name="Grattapaglia D."/>
            <person name="Novaes E."/>
            <person name="Collevatti R.G."/>
        </authorList>
    </citation>
    <scope>NUCLEOTIDE SEQUENCE [LARGE SCALE GENOMIC DNA]</scope>
    <source>
        <strain evidence="7">cv. UFG-1</strain>
    </source>
</reference>
<dbReference type="FunFam" id="3.40.50.2000:FF:000107">
    <property type="entry name" value="Glycosyltransferase"/>
    <property type="match status" value="1"/>
</dbReference>